<dbReference type="GO" id="GO:0003677">
    <property type="term" value="F:DNA binding"/>
    <property type="evidence" value="ECO:0007669"/>
    <property type="project" value="UniProtKB-UniRule"/>
</dbReference>
<accession>A0A318S3P9</accession>
<keyword evidence="4" id="KW-1185">Reference proteome</keyword>
<organism evidence="3 4">
    <name type="scientific">Deinococcus yavapaiensis KR-236</name>
    <dbReference type="NCBI Taxonomy" id="694435"/>
    <lineage>
        <taxon>Bacteria</taxon>
        <taxon>Thermotogati</taxon>
        <taxon>Deinococcota</taxon>
        <taxon>Deinococci</taxon>
        <taxon>Deinococcales</taxon>
        <taxon>Deinococcaceae</taxon>
        <taxon>Deinococcus</taxon>
    </lineage>
</organism>
<keyword evidence="1" id="KW-0238">DNA-binding</keyword>
<dbReference type="RefSeq" id="WP_170131130.1">
    <property type="nucleotide sequence ID" value="NZ_QJSX01000016.1"/>
</dbReference>
<name>A0A318S3P9_9DEIO</name>
<evidence type="ECO:0000313" key="4">
    <source>
        <dbReference type="Proteomes" id="UP000248326"/>
    </source>
</evidence>
<dbReference type="NCBIfam" id="TIGR01439">
    <property type="entry name" value="lp_hng_hel_AbrB"/>
    <property type="match status" value="1"/>
</dbReference>
<proteinExistence type="predicted"/>
<dbReference type="InterPro" id="IPR037914">
    <property type="entry name" value="SpoVT-AbrB_sf"/>
</dbReference>
<evidence type="ECO:0000256" key="1">
    <source>
        <dbReference type="PROSITE-ProRule" id="PRU01076"/>
    </source>
</evidence>
<dbReference type="Gene3D" id="2.10.260.10">
    <property type="match status" value="1"/>
</dbReference>
<dbReference type="EMBL" id="QJSX01000016">
    <property type="protein sequence ID" value="PYE50989.1"/>
    <property type="molecule type" value="Genomic_DNA"/>
</dbReference>
<dbReference type="SUPFAM" id="SSF89447">
    <property type="entry name" value="AbrB/MazE/MraZ-like"/>
    <property type="match status" value="1"/>
</dbReference>
<reference evidence="3 4" key="1">
    <citation type="submission" date="2018-06" db="EMBL/GenBank/DDBJ databases">
        <title>Genomic Encyclopedia of Type Strains, Phase IV (KMG-IV): sequencing the most valuable type-strain genomes for metagenomic binning, comparative biology and taxonomic classification.</title>
        <authorList>
            <person name="Goeker M."/>
        </authorList>
    </citation>
    <scope>NUCLEOTIDE SEQUENCE [LARGE SCALE GENOMIC DNA]</scope>
    <source>
        <strain evidence="3 4">DSM 18048</strain>
    </source>
</reference>
<dbReference type="PROSITE" id="PS51740">
    <property type="entry name" value="SPOVT_ABRB"/>
    <property type="match status" value="1"/>
</dbReference>
<dbReference type="SMART" id="SM00966">
    <property type="entry name" value="SpoVT_AbrB"/>
    <property type="match status" value="1"/>
</dbReference>
<sequence length="83" mass="9353">MSMVHKEVELGEKGRVVIPQEVRKALGAAPGDRLVFTLEDGIITVTTRARLVKNLRGKYHLPNRNLTEELSQERAQEADGKTW</sequence>
<dbReference type="AlphaFoldDB" id="A0A318S3P9"/>
<gene>
    <name evidence="3" type="ORF">DES52_11656</name>
</gene>
<feature type="domain" description="SpoVT-AbrB" evidence="2">
    <location>
        <begin position="5"/>
        <end position="50"/>
    </location>
</feature>
<dbReference type="InterPro" id="IPR007159">
    <property type="entry name" value="SpoVT-AbrB_dom"/>
</dbReference>
<evidence type="ECO:0000313" key="3">
    <source>
        <dbReference type="EMBL" id="PYE50989.1"/>
    </source>
</evidence>
<comment type="caution">
    <text evidence="3">The sequence shown here is derived from an EMBL/GenBank/DDBJ whole genome shotgun (WGS) entry which is preliminary data.</text>
</comment>
<protein>
    <submittedName>
        <fullName evidence="3">AbrB family looped-hinge helix DNA binding protein</fullName>
    </submittedName>
</protein>
<dbReference type="Pfam" id="PF04014">
    <property type="entry name" value="MazE_antitoxin"/>
    <property type="match status" value="1"/>
</dbReference>
<dbReference type="Proteomes" id="UP000248326">
    <property type="component" value="Unassembled WGS sequence"/>
</dbReference>
<evidence type="ECO:0000259" key="2">
    <source>
        <dbReference type="PROSITE" id="PS51740"/>
    </source>
</evidence>